<dbReference type="EMBL" id="QTSX02003875">
    <property type="protein sequence ID" value="KAJ9067778.1"/>
    <property type="molecule type" value="Genomic_DNA"/>
</dbReference>
<dbReference type="Proteomes" id="UP001165960">
    <property type="component" value="Unassembled WGS sequence"/>
</dbReference>
<keyword evidence="2" id="KW-1185">Reference proteome</keyword>
<comment type="caution">
    <text evidence="1">The sequence shown here is derived from an EMBL/GenBank/DDBJ whole genome shotgun (WGS) entry which is preliminary data.</text>
</comment>
<gene>
    <name evidence="1" type="ORF">DSO57_1035767</name>
</gene>
<evidence type="ECO:0000313" key="2">
    <source>
        <dbReference type="Proteomes" id="UP001165960"/>
    </source>
</evidence>
<evidence type="ECO:0000313" key="1">
    <source>
        <dbReference type="EMBL" id="KAJ9067778.1"/>
    </source>
</evidence>
<sequence>MAYSTTHLHLNNVDGTYHLDVSWLLGKNFDRLQVLTIYRLTQPFRDDFEFPELRCFKVKFISRHNLEKVIQASPLLATVGWESLMAEYSRIQIKSYEDPHPRCVNEKGSMSSVFDQNA</sequence>
<protein>
    <submittedName>
        <fullName evidence="1">Uncharacterized protein</fullName>
    </submittedName>
</protein>
<accession>A0ACC2SZF4</accession>
<reference evidence="1" key="1">
    <citation type="submission" date="2022-04" db="EMBL/GenBank/DDBJ databases">
        <title>Genome of the entomopathogenic fungus Entomophthora muscae.</title>
        <authorList>
            <person name="Elya C."/>
            <person name="Lovett B.R."/>
            <person name="Lee E."/>
            <person name="Macias A.M."/>
            <person name="Hajek A.E."/>
            <person name="De Bivort B.L."/>
            <person name="Kasson M.T."/>
            <person name="De Fine Licht H.H."/>
            <person name="Stajich J.E."/>
        </authorList>
    </citation>
    <scope>NUCLEOTIDE SEQUENCE</scope>
    <source>
        <strain evidence="1">Berkeley</strain>
    </source>
</reference>
<name>A0ACC2SZF4_9FUNG</name>
<proteinExistence type="predicted"/>
<organism evidence="1 2">
    <name type="scientific">Entomophthora muscae</name>
    <dbReference type="NCBI Taxonomy" id="34485"/>
    <lineage>
        <taxon>Eukaryota</taxon>
        <taxon>Fungi</taxon>
        <taxon>Fungi incertae sedis</taxon>
        <taxon>Zoopagomycota</taxon>
        <taxon>Entomophthoromycotina</taxon>
        <taxon>Entomophthoromycetes</taxon>
        <taxon>Entomophthorales</taxon>
        <taxon>Entomophthoraceae</taxon>
        <taxon>Entomophthora</taxon>
    </lineage>
</organism>